<reference evidence="1" key="2">
    <citation type="journal article" date="2015" name="Data Brief">
        <title>Shoot transcriptome of the giant reed, Arundo donax.</title>
        <authorList>
            <person name="Barrero R.A."/>
            <person name="Guerrero F.D."/>
            <person name="Moolhuijzen P."/>
            <person name="Goolsby J.A."/>
            <person name="Tidwell J."/>
            <person name="Bellgard S.E."/>
            <person name="Bellgard M.I."/>
        </authorList>
    </citation>
    <scope>NUCLEOTIDE SEQUENCE</scope>
    <source>
        <tissue evidence="1">Shoot tissue taken approximately 20 cm above the soil surface</tissue>
    </source>
</reference>
<evidence type="ECO:0000313" key="1">
    <source>
        <dbReference type="EMBL" id="JAD69204.1"/>
    </source>
</evidence>
<dbReference type="AlphaFoldDB" id="A0A0A9BYV3"/>
<proteinExistence type="predicted"/>
<accession>A0A0A9BYV3</accession>
<dbReference type="EMBL" id="GBRH01228691">
    <property type="protein sequence ID" value="JAD69204.1"/>
    <property type="molecule type" value="Transcribed_RNA"/>
</dbReference>
<reference evidence="1" key="1">
    <citation type="submission" date="2014-09" db="EMBL/GenBank/DDBJ databases">
        <authorList>
            <person name="Magalhaes I.L.F."/>
            <person name="Oliveira U."/>
            <person name="Santos F.R."/>
            <person name="Vidigal T.H.D.A."/>
            <person name="Brescovit A.D."/>
            <person name="Santos A.J."/>
        </authorList>
    </citation>
    <scope>NUCLEOTIDE SEQUENCE</scope>
    <source>
        <tissue evidence="1">Shoot tissue taken approximately 20 cm above the soil surface</tissue>
    </source>
</reference>
<sequence>MPNLRRLNLGFNEWDWGGTTPVGMEHLLSLQNIHVTLRHDTETTDGRVARAFANYAAQEHPCRPSFTINDHRRRRSVDYS</sequence>
<organism evidence="1">
    <name type="scientific">Arundo donax</name>
    <name type="common">Giant reed</name>
    <name type="synonym">Donax arundinaceus</name>
    <dbReference type="NCBI Taxonomy" id="35708"/>
    <lineage>
        <taxon>Eukaryota</taxon>
        <taxon>Viridiplantae</taxon>
        <taxon>Streptophyta</taxon>
        <taxon>Embryophyta</taxon>
        <taxon>Tracheophyta</taxon>
        <taxon>Spermatophyta</taxon>
        <taxon>Magnoliopsida</taxon>
        <taxon>Liliopsida</taxon>
        <taxon>Poales</taxon>
        <taxon>Poaceae</taxon>
        <taxon>PACMAD clade</taxon>
        <taxon>Arundinoideae</taxon>
        <taxon>Arundineae</taxon>
        <taxon>Arundo</taxon>
    </lineage>
</organism>
<name>A0A0A9BYV3_ARUDO</name>
<protein>
    <submittedName>
        <fullName evidence="1">Uncharacterized protein</fullName>
    </submittedName>
</protein>